<gene>
    <name evidence="2" type="primary">clsB</name>
    <name evidence="2" type="ORF">POL67_10540</name>
</gene>
<dbReference type="SMART" id="SM00155">
    <property type="entry name" value="PLDc"/>
    <property type="match status" value="2"/>
</dbReference>
<evidence type="ECO:0000313" key="2">
    <source>
        <dbReference type="EMBL" id="MDC0741785.1"/>
    </source>
</evidence>
<name>A0ABT5EJ01_9BACT</name>
<dbReference type="PANTHER" id="PTHR21248:SF22">
    <property type="entry name" value="PHOSPHOLIPASE D"/>
    <property type="match status" value="1"/>
</dbReference>
<sequence>MSRGDSLPLSPSVDAILSIDAVPPPTTLLRTPAFCDMVVGYHRLRLLHDGAQTFPAMLEAIAHARSTICLETYILRDDHVGQTFACALAERARAGVEVNLLYDAWGSSVSGDYVASLKEAGVRVVEFRPVRMALQNRKLLRHVVKRNHRKSLIVDSHIAFTGGINICGDYAPKDMNSAPPWRDTHLALEGPAAVELQYFFLRTWMKAKGPALDEPRYSLAGRRPDPRVRVITSDMHRGRAGIRDAYRAAIKNAKRRIWITNAYFLPSLGLLHALNEAAKRGVDVRLMVAGTTDVPAVLHASRSIYGRLLDSGARLYEWMGRVLHAKTAIVDGHWSTVGSSNLDMQSLRQNLEANAIIEDERFALAMEAMFLSDLPHCDEVTRTSWGKRPPWERAASWAAYLFRDWL</sequence>
<dbReference type="RefSeq" id="WP_271917112.1">
    <property type="nucleotide sequence ID" value="NZ_JAQNDO010000001.1"/>
</dbReference>
<reference evidence="2 3" key="1">
    <citation type="submission" date="2022-11" db="EMBL/GenBank/DDBJ databases">
        <title>Minimal conservation of predation-associated metabolite biosynthetic gene clusters underscores biosynthetic potential of Myxococcota including descriptions for ten novel species: Archangium lansinium sp. nov., Myxococcus landrumus sp. nov., Nannocystis bai.</title>
        <authorList>
            <person name="Ahearne A."/>
            <person name="Stevens C."/>
            <person name="Dowd S."/>
        </authorList>
    </citation>
    <scope>NUCLEOTIDE SEQUENCE [LARGE SCALE GENOMIC DNA]</scope>
    <source>
        <strain evidence="2 3">RJM3</strain>
    </source>
</reference>
<accession>A0ABT5EJ01</accession>
<feature type="domain" description="PLD phosphodiesterase" evidence="1">
    <location>
        <begin position="143"/>
        <end position="170"/>
    </location>
</feature>
<keyword evidence="3" id="KW-1185">Reference proteome</keyword>
<dbReference type="GO" id="GO:0016740">
    <property type="term" value="F:transferase activity"/>
    <property type="evidence" value="ECO:0007669"/>
    <property type="project" value="UniProtKB-KW"/>
</dbReference>
<proteinExistence type="predicted"/>
<dbReference type="Pfam" id="PF13091">
    <property type="entry name" value="PLDc_2"/>
    <property type="match status" value="2"/>
</dbReference>
<dbReference type="SUPFAM" id="SSF56024">
    <property type="entry name" value="Phospholipase D/nuclease"/>
    <property type="match status" value="2"/>
</dbReference>
<dbReference type="NCBIfam" id="NF008427">
    <property type="entry name" value="PRK11263.1"/>
    <property type="match status" value="1"/>
</dbReference>
<dbReference type="EC" id="2.7.8.-" evidence="2"/>
<dbReference type="CDD" id="cd09159">
    <property type="entry name" value="PLDc_ybhO_like_2"/>
    <property type="match status" value="1"/>
</dbReference>
<dbReference type="Proteomes" id="UP001221411">
    <property type="component" value="Unassembled WGS sequence"/>
</dbReference>
<dbReference type="InterPro" id="IPR025202">
    <property type="entry name" value="PLD-like_dom"/>
</dbReference>
<keyword evidence="2" id="KW-0808">Transferase</keyword>
<evidence type="ECO:0000259" key="1">
    <source>
        <dbReference type="PROSITE" id="PS50035"/>
    </source>
</evidence>
<protein>
    <submittedName>
        <fullName evidence="2">Cardiolipin synthase ClsB</fullName>
        <ecNumber evidence="2">2.7.8.-</ecNumber>
    </submittedName>
</protein>
<dbReference type="Gene3D" id="3.30.870.10">
    <property type="entry name" value="Endonuclease Chain A"/>
    <property type="match status" value="2"/>
</dbReference>
<dbReference type="CDD" id="cd09110">
    <property type="entry name" value="PLDc_CLS_1"/>
    <property type="match status" value="1"/>
</dbReference>
<dbReference type="PANTHER" id="PTHR21248">
    <property type="entry name" value="CARDIOLIPIN SYNTHASE"/>
    <property type="match status" value="1"/>
</dbReference>
<comment type="caution">
    <text evidence="2">The sequence shown here is derived from an EMBL/GenBank/DDBJ whole genome shotgun (WGS) entry which is preliminary data.</text>
</comment>
<dbReference type="PROSITE" id="PS50035">
    <property type="entry name" value="PLD"/>
    <property type="match status" value="2"/>
</dbReference>
<organism evidence="2 3">
    <name type="scientific">Polyangium mundeleinium</name>
    <dbReference type="NCBI Taxonomy" id="2995306"/>
    <lineage>
        <taxon>Bacteria</taxon>
        <taxon>Pseudomonadati</taxon>
        <taxon>Myxococcota</taxon>
        <taxon>Polyangia</taxon>
        <taxon>Polyangiales</taxon>
        <taxon>Polyangiaceae</taxon>
        <taxon>Polyangium</taxon>
    </lineage>
</organism>
<evidence type="ECO:0000313" key="3">
    <source>
        <dbReference type="Proteomes" id="UP001221411"/>
    </source>
</evidence>
<dbReference type="InterPro" id="IPR001736">
    <property type="entry name" value="PLipase_D/transphosphatidylase"/>
</dbReference>
<dbReference type="EMBL" id="JAQNDO010000001">
    <property type="protein sequence ID" value="MDC0741785.1"/>
    <property type="molecule type" value="Genomic_DNA"/>
</dbReference>
<feature type="domain" description="PLD phosphodiesterase" evidence="1">
    <location>
        <begin position="319"/>
        <end position="346"/>
    </location>
</feature>